<dbReference type="InterPro" id="IPR007047">
    <property type="entry name" value="Flp_Fap"/>
</dbReference>
<evidence type="ECO:0000256" key="1">
    <source>
        <dbReference type="SAM" id="Phobius"/>
    </source>
</evidence>
<dbReference type="OrthoDB" id="5325135at2"/>
<dbReference type="AlphaFoldDB" id="A0A317EAK0"/>
<dbReference type="Pfam" id="PF04964">
    <property type="entry name" value="Flp_Fap"/>
    <property type="match status" value="1"/>
</dbReference>
<keyword evidence="1" id="KW-1133">Transmembrane helix</keyword>
<accession>A0A317EAK0</accession>
<evidence type="ECO:0000313" key="3">
    <source>
        <dbReference type="Proteomes" id="UP000246077"/>
    </source>
</evidence>
<comment type="caution">
    <text evidence="2">The sequence shown here is derived from an EMBL/GenBank/DDBJ whole genome shotgun (WGS) entry which is preliminary data.</text>
</comment>
<proteinExistence type="predicted"/>
<organism evidence="2 3">
    <name type="scientific">Zavarzinia compransoris</name>
    <dbReference type="NCBI Taxonomy" id="1264899"/>
    <lineage>
        <taxon>Bacteria</taxon>
        <taxon>Pseudomonadati</taxon>
        <taxon>Pseudomonadota</taxon>
        <taxon>Alphaproteobacteria</taxon>
        <taxon>Rhodospirillales</taxon>
        <taxon>Zavarziniaceae</taxon>
        <taxon>Zavarzinia</taxon>
    </lineage>
</organism>
<evidence type="ECO:0000313" key="2">
    <source>
        <dbReference type="EMBL" id="PWR23256.1"/>
    </source>
</evidence>
<keyword evidence="1" id="KW-0472">Membrane</keyword>
<dbReference type="Proteomes" id="UP000246077">
    <property type="component" value="Unassembled WGS sequence"/>
</dbReference>
<sequence>MLDLLSTIRRGIAARAVSCKPATAERGVTALEYAFIAGLISIAAVGVLYLIGTDLGAYFTRFAQALSP</sequence>
<reference evidence="3" key="1">
    <citation type="submission" date="2018-05" db="EMBL/GenBank/DDBJ databases">
        <title>Zavarzinia sp. HR-AS.</title>
        <authorList>
            <person name="Lee Y."/>
            <person name="Jeon C.O."/>
        </authorList>
    </citation>
    <scope>NUCLEOTIDE SEQUENCE [LARGE SCALE GENOMIC DNA]</scope>
    <source>
        <strain evidence="3">DSM 1231</strain>
    </source>
</reference>
<gene>
    <name evidence="2" type="ORF">DKG75_01410</name>
</gene>
<keyword evidence="3" id="KW-1185">Reference proteome</keyword>
<protein>
    <submittedName>
        <fullName evidence="2">Flp family type IVb pilin</fullName>
    </submittedName>
</protein>
<feature type="transmembrane region" description="Helical" evidence="1">
    <location>
        <begin position="33"/>
        <end position="51"/>
    </location>
</feature>
<dbReference type="EMBL" id="QGLF01000001">
    <property type="protein sequence ID" value="PWR23256.1"/>
    <property type="molecule type" value="Genomic_DNA"/>
</dbReference>
<name>A0A317EAK0_9PROT</name>
<keyword evidence="1" id="KW-0812">Transmembrane</keyword>
<dbReference type="RefSeq" id="WP_109919290.1">
    <property type="nucleotide sequence ID" value="NZ_QGLF01000001.1"/>
</dbReference>